<evidence type="ECO:0000256" key="3">
    <source>
        <dbReference type="SAM" id="MobiDB-lite"/>
    </source>
</evidence>
<dbReference type="PANTHER" id="PTHR45880">
    <property type="entry name" value="RNA-BINDING MOTIF PROTEIN, X-LINKED 2"/>
    <property type="match status" value="1"/>
</dbReference>
<dbReference type="EMBL" id="JAEFCI010001018">
    <property type="protein sequence ID" value="KAG5463182.1"/>
    <property type="molecule type" value="Genomic_DNA"/>
</dbReference>
<name>A0A8H8A1B2_9FUNG</name>
<evidence type="ECO:0000313" key="5">
    <source>
        <dbReference type="EMBL" id="KAG5463182.1"/>
    </source>
</evidence>
<dbReference type="SUPFAM" id="SSF54928">
    <property type="entry name" value="RNA-binding domain, RBD"/>
    <property type="match status" value="1"/>
</dbReference>
<evidence type="ECO:0000259" key="4">
    <source>
        <dbReference type="PROSITE" id="PS50102"/>
    </source>
</evidence>
<dbReference type="CDD" id="cd12411">
    <property type="entry name" value="RRM_ist3_like"/>
    <property type="match status" value="1"/>
</dbReference>
<organism evidence="5 6">
    <name type="scientific">Olpidium bornovanus</name>
    <dbReference type="NCBI Taxonomy" id="278681"/>
    <lineage>
        <taxon>Eukaryota</taxon>
        <taxon>Fungi</taxon>
        <taxon>Fungi incertae sedis</taxon>
        <taxon>Olpidiomycota</taxon>
        <taxon>Olpidiomycotina</taxon>
        <taxon>Olpidiomycetes</taxon>
        <taxon>Olpidiales</taxon>
        <taxon>Olpidiaceae</taxon>
        <taxon>Olpidium</taxon>
    </lineage>
</organism>
<protein>
    <recommendedName>
        <fullName evidence="4">RRM domain-containing protein</fullName>
    </recommendedName>
</protein>
<keyword evidence="6" id="KW-1185">Reference proteome</keyword>
<dbReference type="GO" id="GO:0071011">
    <property type="term" value="C:precatalytic spliceosome"/>
    <property type="evidence" value="ECO:0007669"/>
    <property type="project" value="TreeGrafter"/>
</dbReference>
<dbReference type="GO" id="GO:0003723">
    <property type="term" value="F:RNA binding"/>
    <property type="evidence" value="ECO:0007669"/>
    <property type="project" value="UniProtKB-UniRule"/>
</dbReference>
<dbReference type="GO" id="GO:0000398">
    <property type="term" value="P:mRNA splicing, via spliceosome"/>
    <property type="evidence" value="ECO:0007669"/>
    <property type="project" value="InterPro"/>
</dbReference>
<keyword evidence="1 2" id="KW-0694">RNA-binding</keyword>
<dbReference type="PROSITE" id="PS50102">
    <property type="entry name" value="RRM"/>
    <property type="match status" value="1"/>
</dbReference>
<evidence type="ECO:0000256" key="1">
    <source>
        <dbReference type="ARBA" id="ARBA00022884"/>
    </source>
</evidence>
<dbReference type="OrthoDB" id="2573941at2759"/>
<comment type="caution">
    <text evidence="5">The sequence shown here is derived from an EMBL/GenBank/DDBJ whole genome shotgun (WGS) entry which is preliminary data.</text>
</comment>
<dbReference type="PANTHER" id="PTHR45880:SF1">
    <property type="entry name" value="RNA-BINDING MOTIF PROTEIN, X-LINKED 2"/>
    <property type="match status" value="1"/>
</dbReference>
<evidence type="ECO:0000256" key="2">
    <source>
        <dbReference type="PROSITE-ProRule" id="PRU00176"/>
    </source>
</evidence>
<feature type="domain" description="RRM" evidence="4">
    <location>
        <begin position="66"/>
        <end position="133"/>
    </location>
</feature>
<sequence>KVPDQSAPEAAIVRAPPRRFAESALDLFGISCVVKEIQRVNAREALAQGGSFRETASWHAQYSDSAYVFVGGFSYELSEGDLICIFSQYGEVVDINLVRDKESGKSKGFAFLCYEDQRSTILAVDNLNGIKGRVGGRGGPGPGRTGETATLCWSKKFTDSGYAARLQKSGQVMNRTIRVDHCAQYKRPKKDEKAPEGEHSVYNAAPKPLETAEESEDSWDDERYGLNPEDPMYEHLLKKAKKARRKQLKKERKETKKARTSAVA</sequence>
<dbReference type="Pfam" id="PF00076">
    <property type="entry name" value="RRM_1"/>
    <property type="match status" value="1"/>
</dbReference>
<dbReference type="InterPro" id="IPR035979">
    <property type="entry name" value="RBD_domain_sf"/>
</dbReference>
<proteinExistence type="predicted"/>
<dbReference type="GO" id="GO:0071013">
    <property type="term" value="C:catalytic step 2 spliceosome"/>
    <property type="evidence" value="ECO:0007669"/>
    <property type="project" value="TreeGrafter"/>
</dbReference>
<dbReference type="InterPro" id="IPR000504">
    <property type="entry name" value="RRM_dom"/>
</dbReference>
<dbReference type="InterPro" id="IPR045844">
    <property type="entry name" value="RRM_Ist3-like"/>
</dbReference>
<dbReference type="Proteomes" id="UP000673691">
    <property type="component" value="Unassembled WGS sequence"/>
</dbReference>
<feature type="compositionally biased region" description="Basic residues" evidence="3">
    <location>
        <begin position="238"/>
        <end position="264"/>
    </location>
</feature>
<dbReference type="InterPro" id="IPR012677">
    <property type="entry name" value="Nucleotide-bd_a/b_plait_sf"/>
</dbReference>
<feature type="region of interest" description="Disordered" evidence="3">
    <location>
        <begin position="186"/>
        <end position="264"/>
    </location>
</feature>
<accession>A0A8H8A1B2</accession>
<evidence type="ECO:0000313" key="6">
    <source>
        <dbReference type="Proteomes" id="UP000673691"/>
    </source>
</evidence>
<feature type="compositionally biased region" description="Acidic residues" evidence="3">
    <location>
        <begin position="211"/>
        <end position="220"/>
    </location>
</feature>
<feature type="non-terminal residue" evidence="5">
    <location>
        <position position="1"/>
    </location>
</feature>
<gene>
    <name evidence="5" type="ORF">BJ554DRAFT_1211</name>
</gene>
<dbReference type="AlphaFoldDB" id="A0A8H8A1B2"/>
<dbReference type="InterPro" id="IPR051847">
    <property type="entry name" value="RNA_proc/Spliceosome_comp"/>
</dbReference>
<dbReference type="Gene3D" id="3.30.70.330">
    <property type="match status" value="1"/>
</dbReference>
<dbReference type="SMART" id="SM00360">
    <property type="entry name" value="RRM"/>
    <property type="match status" value="1"/>
</dbReference>
<feature type="compositionally biased region" description="Basic and acidic residues" evidence="3">
    <location>
        <begin position="186"/>
        <end position="199"/>
    </location>
</feature>
<reference evidence="5 6" key="1">
    <citation type="journal article" name="Sci. Rep.">
        <title>Genome-scale phylogenetic analyses confirm Olpidium as the closest living zoosporic fungus to the non-flagellated, terrestrial fungi.</title>
        <authorList>
            <person name="Chang Y."/>
            <person name="Rochon D."/>
            <person name="Sekimoto S."/>
            <person name="Wang Y."/>
            <person name="Chovatia M."/>
            <person name="Sandor L."/>
            <person name="Salamov A."/>
            <person name="Grigoriev I.V."/>
            <person name="Stajich J.E."/>
            <person name="Spatafora J.W."/>
        </authorList>
    </citation>
    <scope>NUCLEOTIDE SEQUENCE [LARGE SCALE GENOMIC DNA]</scope>
    <source>
        <strain evidence="5">S191</strain>
    </source>
</reference>
<dbReference type="GO" id="GO:0005686">
    <property type="term" value="C:U2 snRNP"/>
    <property type="evidence" value="ECO:0007669"/>
    <property type="project" value="TreeGrafter"/>
</dbReference>